<keyword evidence="2" id="KW-1133">Transmembrane helix</keyword>
<feature type="compositionally biased region" description="Polar residues" evidence="1">
    <location>
        <begin position="1257"/>
        <end position="1271"/>
    </location>
</feature>
<feature type="compositionally biased region" description="Acidic residues" evidence="1">
    <location>
        <begin position="1331"/>
        <end position="1341"/>
    </location>
</feature>
<sequence length="1493" mass="158211">MADTIIKIVILCILVLLSLAILWFQKKQSPLLEGFDVSDGVLLDVDNPNLSSDTFWGDIPQNASISIFKKAELKGLTANPDAIPVSDGDPKTGKGAGPQLTVTDIPNQAPPADDIEAELTAAVDAPEDLTEGFESTRDILAQNAQDQAQDQAQGQAGGVAEKLKRKVAKKMKGSKLLNAAKNTVAKGKKIALAGAKKVTKALTGLFAKKVGARVGASVAKGIFAKIIAKAATKIGVKSGLALAMGAALSTNPVTVAFGIIMNVVAAIGISLSIALPIQFKDGAVCEPGWKSVSENWPSYLDMIPGLGDIMGSMAPFMCSIDQCTPDEEESAGLCYAKCDPGYDGVLDRCWSHYESIGVGLLQDCPGGWANDGLICREPLQTNLDPCPGGSHDVAGTCWGRCQGGCRGGCGEDCGAWKCCDCAGHMPDYDCVKRNLGERNMRTTGGTLLGRMNGDSRLRCPGDHPELIDGLCYAKCPIKGGNPYTVVRKHPVWIKERPFPKRDAAKAALDAEKAKGDKGDLNRITSLTKAMADAEAEDMKAMIPATQPYIRNPDGPRLPIDGPPPKEFFMFPGPMIYRPPAVGQWMGTFAAGPDIQGAPDLMYKQKLADYNAAVAKYAKPAATVLEMNIPMIDENVTVDPRKPLNHAPGAPYQCVGDRGTSYYRGVGNPKLKLKMAGPPPPEPPPPPPPLPYFSIMYAEDPDTKCFTDFSSPTNLQNMCDFYYTSAVTNANTNADGTISFGYITKILKVIASSEQSADILCDITNVVVNSDTGKTMSTQVAANSDRRFYFAKITNGCVFIVTACTNVNKTAPDVTTTGAEAKAVTFTPVVKKCGGVNITLNKCKADANVTAMTAAYMKTVNATTLRIKTILGVENTSTNTCSMTWQEVTYDASTNTESNPVTKTGTFNYSQDTSSDACGFTLQSYNPAAPSTTVKPLDTPIVLSTPVPAETSLQGCSTTCNDPIIVQKLVNAFNTKPGNADKIIGIGKVVTPSALRCDIEADVFVSATKQTVNQTVRFDLAKDPGGCVFSVKTVGAAGSGTFIQGNTAGLTVPVNTKDFVISAQQATTATAQAALGNVSRKISQYQGATITAHDSALGTFGQVETLGSCPKKCTDADILNTIIDFYNTANYPSSRTNVTKKTISRVIKAGTAGTNLCDVNFEEKQEMYADLYTSAPNIVITQKTKRFTMKDNGGCNFVVDPVTKVEGFQGVPFNAAKKVEGFQKMGFQAPRLNQRSQGFQNPQGGLPFAGPRRAEGFQSKTATPSVVNSSSPALNPPFTGSACDLDCSNPDLLRAVKSTYESANIEGFSPRRPKSTWVGMVGKWMHGLMEPFQDDTSADDTSADLSGADQTDLSGADQTDQGAGDGTDTAPEDWATTEEPAATTEDSGDANAVAEEPVPEPVKPKAMASTTLKKVNKTLRVGVNKCEFEITYDSTTVDSNGNANSQTGATGYFTGTFSREPNGCVFKPSNVVKATAPIIPSAPSTKTSNISFSF</sequence>
<feature type="region of interest" description="Disordered" evidence="1">
    <location>
        <begin position="1251"/>
        <end position="1271"/>
    </location>
</feature>
<dbReference type="EMBL" id="MN739107">
    <property type="protein sequence ID" value="QHS89272.1"/>
    <property type="molecule type" value="Genomic_DNA"/>
</dbReference>
<evidence type="ECO:0000256" key="1">
    <source>
        <dbReference type="SAM" id="MobiDB-lite"/>
    </source>
</evidence>
<reference evidence="3" key="1">
    <citation type="journal article" date="2020" name="Nature">
        <title>Giant virus diversity and host interactions through global metagenomics.</title>
        <authorList>
            <person name="Schulz F."/>
            <person name="Roux S."/>
            <person name="Paez-Espino D."/>
            <person name="Jungbluth S."/>
            <person name="Walsh D.A."/>
            <person name="Denef V.J."/>
            <person name="McMahon K.D."/>
            <person name="Konstantinidis K.T."/>
            <person name="Eloe-Fadrosh E.A."/>
            <person name="Kyrpides N.C."/>
            <person name="Woyke T."/>
        </authorList>
    </citation>
    <scope>NUCLEOTIDE SEQUENCE</scope>
    <source>
        <strain evidence="3">GVMAG-M-3300010158-60</strain>
    </source>
</reference>
<proteinExistence type="predicted"/>
<feature type="compositionally biased region" description="Low complexity" evidence="1">
    <location>
        <begin position="1354"/>
        <end position="1384"/>
    </location>
</feature>
<evidence type="ECO:0000313" key="3">
    <source>
        <dbReference type="EMBL" id="QHS89272.1"/>
    </source>
</evidence>
<accession>A0A6C0BB66</accession>
<feature type="region of interest" description="Disordered" evidence="1">
    <location>
        <begin position="81"/>
        <end position="105"/>
    </location>
</feature>
<protein>
    <submittedName>
        <fullName evidence="3">Uncharacterized protein</fullName>
    </submittedName>
</protein>
<name>A0A6C0BB66_9ZZZZ</name>
<feature type="transmembrane region" description="Helical" evidence="2">
    <location>
        <begin position="6"/>
        <end position="24"/>
    </location>
</feature>
<keyword evidence="2" id="KW-0812">Transmembrane</keyword>
<organism evidence="3">
    <name type="scientific">viral metagenome</name>
    <dbReference type="NCBI Taxonomy" id="1070528"/>
    <lineage>
        <taxon>unclassified sequences</taxon>
        <taxon>metagenomes</taxon>
        <taxon>organismal metagenomes</taxon>
    </lineage>
</organism>
<keyword evidence="2" id="KW-0472">Membrane</keyword>
<evidence type="ECO:0000256" key="2">
    <source>
        <dbReference type="SAM" id="Phobius"/>
    </source>
</evidence>
<feature type="region of interest" description="Disordered" evidence="1">
    <location>
        <begin position="1330"/>
        <end position="1405"/>
    </location>
</feature>